<dbReference type="RefSeq" id="WP_173893013.1">
    <property type="nucleotide sequence ID" value="NZ_JAAISL010000017.1"/>
</dbReference>
<sequence>MERRKKAKRLAAGLVTYWIAEAWHELDNDYYKKRLSPSNRKLVQQYIHRYGYVIGLLLRCRYRPH</sequence>
<accession>A0AAW6AS12</accession>
<name>A0AAW6AS12_CLOSY</name>
<comment type="caution">
    <text evidence="1">The sequence shown here is derived from an EMBL/GenBank/DDBJ whole genome shotgun (WGS) entry which is preliminary data.</text>
</comment>
<reference evidence="1" key="1">
    <citation type="submission" date="2023-01" db="EMBL/GenBank/DDBJ databases">
        <title>Human gut microbiome strain richness.</title>
        <authorList>
            <person name="Chen-Liaw A."/>
        </authorList>
    </citation>
    <scope>NUCLEOTIDE SEQUENCE</scope>
    <source>
        <strain evidence="1">B1_m1001713B170214d0_201011</strain>
    </source>
</reference>
<organism evidence="1 2">
    <name type="scientific">Clostridium symbiosum</name>
    <name type="common">Bacteroides symbiosus</name>
    <dbReference type="NCBI Taxonomy" id="1512"/>
    <lineage>
        <taxon>Bacteria</taxon>
        <taxon>Bacillati</taxon>
        <taxon>Bacillota</taxon>
        <taxon>Clostridia</taxon>
        <taxon>Lachnospirales</taxon>
        <taxon>Lachnospiraceae</taxon>
        <taxon>Otoolea</taxon>
    </lineage>
</organism>
<protein>
    <recommendedName>
        <fullName evidence="3">Transposase</fullName>
    </recommendedName>
</protein>
<dbReference type="EMBL" id="JAQLGM010000011">
    <property type="protein sequence ID" value="MDB1999802.1"/>
    <property type="molecule type" value="Genomic_DNA"/>
</dbReference>
<dbReference type="AlphaFoldDB" id="A0AAW6AS12"/>
<evidence type="ECO:0000313" key="2">
    <source>
        <dbReference type="Proteomes" id="UP001300871"/>
    </source>
</evidence>
<evidence type="ECO:0000313" key="1">
    <source>
        <dbReference type="EMBL" id="MDB1999802.1"/>
    </source>
</evidence>
<evidence type="ECO:0008006" key="3">
    <source>
        <dbReference type="Google" id="ProtNLM"/>
    </source>
</evidence>
<dbReference type="Proteomes" id="UP001300871">
    <property type="component" value="Unassembled WGS sequence"/>
</dbReference>
<proteinExistence type="predicted"/>
<gene>
    <name evidence="1" type="ORF">PM006_06275</name>
</gene>